<dbReference type="EMBL" id="CP036434">
    <property type="protein sequence ID" value="QDV05119.1"/>
    <property type="molecule type" value="Genomic_DNA"/>
</dbReference>
<sequence>MFLELFYGLREYGVRVTLQEYFAFIRAVEAGVAEYDLDKFYYLARASLCSDERHIDRFDRVFSAWIERAQALKDPLAEIDEEWLRSAGGKHFTEEEKRLIEEMGGFEELMKTLAERLREQEGRHEGGSKWIGTRGTSPYGADGYHPSGVRIGQAGSRHRRAAKVWDKRSFRDFDDGVEIGTRQMKLALRRLRRFTREGAQDELDLDGTIARTARNAGFLEIAQRPERKNRIKLLLLLDVGGSMDDHVDLVQQLFSAARSEFSQLEVFYFHNCVYERVWRGNGITRSGMLPTDELIRTYGPDYRVIFVGDASMSPYEITEPGGSVEHWNEVAGAVWMQKILTRYERAAWINPVPEEHWRYTQSIQLLFRMLKGRMMPLTLAGLDAATTELRK</sequence>
<keyword evidence="2" id="KW-1185">Reference proteome</keyword>
<dbReference type="PANTHER" id="PTHR39338:SF7">
    <property type="entry name" value="BLL6692 PROTEIN"/>
    <property type="match status" value="1"/>
</dbReference>
<dbReference type="PANTHER" id="PTHR39338">
    <property type="entry name" value="BLL5662 PROTEIN-RELATED"/>
    <property type="match status" value="1"/>
</dbReference>
<dbReference type="OrthoDB" id="9764216at2"/>
<dbReference type="InterPro" id="IPR008912">
    <property type="entry name" value="Uncharacterised_CoxE"/>
</dbReference>
<proteinExistence type="predicted"/>
<name>A0A518EM03_9BACT</name>
<dbReference type="RefSeq" id="WP_145194542.1">
    <property type="nucleotide sequence ID" value="NZ_CP036434.1"/>
</dbReference>
<evidence type="ECO:0000313" key="1">
    <source>
        <dbReference type="EMBL" id="QDV05119.1"/>
    </source>
</evidence>
<gene>
    <name evidence="1" type="ORF">Poly30_06140</name>
</gene>
<dbReference type="Proteomes" id="UP000320390">
    <property type="component" value="Chromosome"/>
</dbReference>
<dbReference type="Pfam" id="PF05762">
    <property type="entry name" value="VWA_CoxE"/>
    <property type="match status" value="1"/>
</dbReference>
<reference evidence="1 2" key="1">
    <citation type="submission" date="2019-02" db="EMBL/GenBank/DDBJ databases">
        <title>Deep-cultivation of Planctomycetes and their phenomic and genomic characterization uncovers novel biology.</title>
        <authorList>
            <person name="Wiegand S."/>
            <person name="Jogler M."/>
            <person name="Boedeker C."/>
            <person name="Pinto D."/>
            <person name="Vollmers J."/>
            <person name="Rivas-Marin E."/>
            <person name="Kohn T."/>
            <person name="Peeters S.H."/>
            <person name="Heuer A."/>
            <person name="Rast P."/>
            <person name="Oberbeckmann S."/>
            <person name="Bunk B."/>
            <person name="Jeske O."/>
            <person name="Meyerdierks A."/>
            <person name="Storesund J.E."/>
            <person name="Kallscheuer N."/>
            <person name="Luecker S."/>
            <person name="Lage O.M."/>
            <person name="Pohl T."/>
            <person name="Merkel B.J."/>
            <person name="Hornburger P."/>
            <person name="Mueller R.-W."/>
            <person name="Bruemmer F."/>
            <person name="Labrenz M."/>
            <person name="Spormann A.M."/>
            <person name="Op den Camp H."/>
            <person name="Overmann J."/>
            <person name="Amann R."/>
            <person name="Jetten M.S.M."/>
            <person name="Mascher T."/>
            <person name="Medema M.H."/>
            <person name="Devos D.P."/>
            <person name="Kaster A.-K."/>
            <person name="Ovreas L."/>
            <person name="Rohde M."/>
            <person name="Galperin M.Y."/>
            <person name="Jogler C."/>
        </authorList>
    </citation>
    <scope>NUCLEOTIDE SEQUENCE [LARGE SCALE GENOMIC DNA]</scope>
    <source>
        <strain evidence="1 2">Poly30</strain>
    </source>
</reference>
<dbReference type="AlphaFoldDB" id="A0A518EM03"/>
<evidence type="ECO:0000313" key="2">
    <source>
        <dbReference type="Proteomes" id="UP000320390"/>
    </source>
</evidence>
<protein>
    <submittedName>
        <fullName evidence="1">VWA domain containing CoxE-like protein</fullName>
    </submittedName>
</protein>
<organism evidence="1 2">
    <name type="scientific">Saltatorellus ferox</name>
    <dbReference type="NCBI Taxonomy" id="2528018"/>
    <lineage>
        <taxon>Bacteria</taxon>
        <taxon>Pseudomonadati</taxon>
        <taxon>Planctomycetota</taxon>
        <taxon>Planctomycetia</taxon>
        <taxon>Planctomycetia incertae sedis</taxon>
        <taxon>Saltatorellus</taxon>
    </lineage>
</organism>
<accession>A0A518EM03</accession>